<feature type="region of interest" description="Disordered" evidence="1">
    <location>
        <begin position="1"/>
        <end position="82"/>
    </location>
</feature>
<evidence type="ECO:0000256" key="1">
    <source>
        <dbReference type="SAM" id="MobiDB-lite"/>
    </source>
</evidence>
<feature type="compositionally biased region" description="Basic and acidic residues" evidence="1">
    <location>
        <begin position="30"/>
        <end position="44"/>
    </location>
</feature>
<dbReference type="EMBL" id="JANPWB010000011">
    <property type="protein sequence ID" value="KAJ1131750.1"/>
    <property type="molecule type" value="Genomic_DNA"/>
</dbReference>
<gene>
    <name evidence="2" type="ORF">NDU88_010083</name>
</gene>
<comment type="caution">
    <text evidence="2">The sequence shown here is derived from an EMBL/GenBank/DDBJ whole genome shotgun (WGS) entry which is preliminary data.</text>
</comment>
<feature type="compositionally biased region" description="Acidic residues" evidence="1">
    <location>
        <begin position="19"/>
        <end position="29"/>
    </location>
</feature>
<proteinExistence type="predicted"/>
<keyword evidence="3" id="KW-1185">Reference proteome</keyword>
<organism evidence="2 3">
    <name type="scientific">Pleurodeles waltl</name>
    <name type="common">Iberian ribbed newt</name>
    <dbReference type="NCBI Taxonomy" id="8319"/>
    <lineage>
        <taxon>Eukaryota</taxon>
        <taxon>Metazoa</taxon>
        <taxon>Chordata</taxon>
        <taxon>Craniata</taxon>
        <taxon>Vertebrata</taxon>
        <taxon>Euteleostomi</taxon>
        <taxon>Amphibia</taxon>
        <taxon>Batrachia</taxon>
        <taxon>Caudata</taxon>
        <taxon>Salamandroidea</taxon>
        <taxon>Salamandridae</taxon>
        <taxon>Pleurodelinae</taxon>
        <taxon>Pleurodeles</taxon>
    </lineage>
</organism>
<name>A0AAV7Q168_PLEWA</name>
<reference evidence="2" key="1">
    <citation type="journal article" date="2022" name="bioRxiv">
        <title>Sequencing and chromosome-scale assembly of the giantPleurodeles waltlgenome.</title>
        <authorList>
            <person name="Brown T."/>
            <person name="Elewa A."/>
            <person name="Iarovenko S."/>
            <person name="Subramanian E."/>
            <person name="Araus A.J."/>
            <person name="Petzold A."/>
            <person name="Susuki M."/>
            <person name="Suzuki K.-i.T."/>
            <person name="Hayashi T."/>
            <person name="Toyoda A."/>
            <person name="Oliveira C."/>
            <person name="Osipova E."/>
            <person name="Leigh N.D."/>
            <person name="Simon A."/>
            <person name="Yun M.H."/>
        </authorList>
    </citation>
    <scope>NUCLEOTIDE SEQUENCE</scope>
    <source>
        <strain evidence="2">20211129_DDA</strain>
        <tissue evidence="2">Liver</tissue>
    </source>
</reference>
<protein>
    <submittedName>
        <fullName evidence="2">Uncharacterized protein</fullName>
    </submittedName>
</protein>
<evidence type="ECO:0000313" key="3">
    <source>
        <dbReference type="Proteomes" id="UP001066276"/>
    </source>
</evidence>
<dbReference type="Proteomes" id="UP001066276">
    <property type="component" value="Chromosome 7"/>
</dbReference>
<feature type="compositionally biased region" description="Basic and acidic residues" evidence="1">
    <location>
        <begin position="7"/>
        <end position="18"/>
    </location>
</feature>
<evidence type="ECO:0000313" key="2">
    <source>
        <dbReference type="EMBL" id="KAJ1131750.1"/>
    </source>
</evidence>
<dbReference type="AlphaFoldDB" id="A0AAV7Q168"/>
<sequence length="225" mass="25309">MTPGSLKSEDGLQTRSEDPEAEDPDAEETGAEKSSEKKKDERRPGNMAVSWDAEQSEDPEQSEDKLGSHHVPGGAWLSKKGESKFSSPRKVIKICKNAVMLEDGNWWNKERLSLAREVELKNRTWDESTKVEQETKDIRGKNSLRGVKVLDKESVGPSKEGFDLRLVQFLCVKGEDVLGSYVESSVRVFRAFWNSRLDIRERGRRTVGTASVVVFFVSCPALFSE</sequence>
<accession>A0AAV7Q168</accession>